<name>A0A455WFH6_MARNT</name>
<evidence type="ECO:0000313" key="1">
    <source>
        <dbReference type="EMBL" id="BBJ05445.1"/>
    </source>
</evidence>
<reference evidence="1" key="1">
    <citation type="submission" date="2019-03" db="EMBL/GenBank/DDBJ databases">
        <title>Whole genome analysis of nitrate-reducing bacteria Marinobacter hydrocarbonoclasticus YB03.</title>
        <authorList>
            <person name="Azam A.H."/>
            <person name="Yuk S.R."/>
            <person name="Kamarisima K."/>
            <person name="Miyanaga K."/>
            <person name="Tanji Y."/>
        </authorList>
    </citation>
    <scope>NUCLEOTIDE SEQUENCE</scope>
    <source>
        <strain evidence="1">YB03</strain>
    </source>
</reference>
<sequence length="59" mass="6695">MNGSGSSLSLRLFRKPERIMPVLEVRACGNFPEIDNHSHNALGLNALQEFKANRFQERP</sequence>
<proteinExistence type="predicted"/>
<organism evidence="1">
    <name type="scientific">Marinobacter nauticus</name>
    <name type="common">Marinobacter hydrocarbonoclasticus</name>
    <name type="synonym">Marinobacter aquaeolei</name>
    <dbReference type="NCBI Taxonomy" id="2743"/>
    <lineage>
        <taxon>Bacteria</taxon>
        <taxon>Pseudomonadati</taxon>
        <taxon>Pseudomonadota</taxon>
        <taxon>Gammaproteobacteria</taxon>
        <taxon>Pseudomonadales</taxon>
        <taxon>Marinobacteraceae</taxon>
        <taxon>Marinobacter</taxon>
    </lineage>
</organism>
<gene>
    <name evidence="1" type="ORF">YBY_32940</name>
</gene>
<accession>A0A455WFH6</accession>
<dbReference type="EMBL" id="AP019537">
    <property type="protein sequence ID" value="BBJ05445.1"/>
    <property type="molecule type" value="Genomic_DNA"/>
</dbReference>
<protein>
    <submittedName>
        <fullName evidence="1">Uncharacterized protein</fullName>
    </submittedName>
</protein>
<dbReference type="AlphaFoldDB" id="A0A455WFH6"/>